<dbReference type="InterPro" id="IPR021891">
    <property type="entry name" value="Telomerase_RBD"/>
</dbReference>
<comment type="similarity">
    <text evidence="7">Belongs to the reverse transcriptase family. Telomerase subfamily.</text>
</comment>
<comment type="catalytic activity">
    <reaction evidence="6 7">
        <text>DNA(n) + a 2'-deoxyribonucleoside 5'-triphosphate = DNA(n+1) + diphosphate</text>
        <dbReference type="Rhea" id="RHEA:22508"/>
        <dbReference type="Rhea" id="RHEA-COMP:17339"/>
        <dbReference type="Rhea" id="RHEA-COMP:17340"/>
        <dbReference type="ChEBI" id="CHEBI:33019"/>
        <dbReference type="ChEBI" id="CHEBI:61560"/>
        <dbReference type="ChEBI" id="CHEBI:173112"/>
        <dbReference type="EC" id="2.7.7.49"/>
    </reaction>
</comment>
<dbReference type="GO" id="GO:0000333">
    <property type="term" value="C:telomerase catalytic core complex"/>
    <property type="evidence" value="ECO:0007669"/>
    <property type="project" value="TreeGrafter"/>
</dbReference>
<protein>
    <recommendedName>
        <fullName evidence="7">Telomerase reverse transcriptase</fullName>
        <ecNumber evidence="7">2.7.7.49</ecNumber>
    </recommendedName>
    <alternativeName>
        <fullName evidence="7">Telomerase catalytic subunit</fullName>
    </alternativeName>
</protein>
<organism evidence="9">
    <name type="scientific">Hosta rectifolia</name>
    <dbReference type="NCBI Taxonomy" id="28481"/>
    <lineage>
        <taxon>Eukaryota</taxon>
        <taxon>Viridiplantae</taxon>
        <taxon>Streptophyta</taxon>
        <taxon>Embryophyta</taxon>
        <taxon>Tracheophyta</taxon>
        <taxon>Spermatophyta</taxon>
        <taxon>Magnoliopsida</taxon>
        <taxon>Liliopsida</taxon>
        <taxon>Asparagales</taxon>
        <taxon>Asparagaceae</taxon>
        <taxon>Agavoideae</taxon>
        <taxon>Hosta</taxon>
    </lineage>
</organism>
<dbReference type="InterPro" id="IPR003545">
    <property type="entry name" value="Telomerase_RT"/>
</dbReference>
<evidence type="ECO:0000256" key="3">
    <source>
        <dbReference type="ARBA" id="ARBA00022723"/>
    </source>
</evidence>
<evidence type="ECO:0000256" key="1">
    <source>
        <dbReference type="ARBA" id="ARBA00022679"/>
    </source>
</evidence>
<keyword evidence="3 7" id="KW-0479">Metal-binding</keyword>
<accession>Q1EFT9</accession>
<evidence type="ECO:0000256" key="5">
    <source>
        <dbReference type="ARBA" id="ARBA00022918"/>
    </source>
</evidence>
<keyword evidence="5 7" id="KW-0695">RNA-directed DNA polymerase</keyword>
<gene>
    <name evidence="9" type="primary">TERT</name>
</gene>
<dbReference type="Pfam" id="PF12009">
    <property type="entry name" value="Telomerase_RBD"/>
    <property type="match status" value="1"/>
</dbReference>
<dbReference type="GO" id="GO:0046872">
    <property type="term" value="F:metal ion binding"/>
    <property type="evidence" value="ECO:0007669"/>
    <property type="project" value="UniProtKB-KW"/>
</dbReference>
<dbReference type="EC" id="2.7.7.49" evidence="7"/>
<reference evidence="9" key="2">
    <citation type="journal article" date="2009" name="Biol. Cell">
        <title>Structure-function relationships in telomerase genes.</title>
        <authorList>
            <person name="Sykorova E."/>
            <person name="Fajkus J."/>
        </authorList>
    </citation>
    <scope>NUCLEOTIDE SEQUENCE</scope>
    <source>
        <tissue evidence="9">Root tips</tissue>
    </source>
</reference>
<keyword evidence="7" id="KW-0539">Nucleus</keyword>
<evidence type="ECO:0000256" key="7">
    <source>
        <dbReference type="RuleBase" id="RU365061"/>
    </source>
</evidence>
<evidence type="ECO:0000256" key="6">
    <source>
        <dbReference type="ARBA" id="ARBA00048173"/>
    </source>
</evidence>
<proteinExistence type="evidence at transcript level"/>
<dbReference type="AlphaFoldDB" id="Q1EFT9"/>
<dbReference type="GO" id="GO:0000781">
    <property type="term" value="C:chromosome, telomeric region"/>
    <property type="evidence" value="ECO:0007669"/>
    <property type="project" value="UniProtKB-SubCell"/>
</dbReference>
<sequence length="114" mass="13045">VIRSIIPSDLLGDCSNWRSLRSNISKFVGLQRFGKFNISQCLDGLESSQFPFLSHVWFSNCLCYKFWVGIGTCNCAKNGSNKSSKLKTNLHVQLFRRWIYWIFSSVIVPIISSC</sequence>
<keyword evidence="1 7" id="KW-0808">Transferase</keyword>
<evidence type="ECO:0000259" key="8">
    <source>
        <dbReference type="Pfam" id="PF12009"/>
    </source>
</evidence>
<dbReference type="PANTHER" id="PTHR12066">
    <property type="entry name" value="TELOMERASE REVERSE TRANSCRIPTASE"/>
    <property type="match status" value="1"/>
</dbReference>
<dbReference type="GO" id="GO:0070034">
    <property type="term" value="F:telomerase RNA binding"/>
    <property type="evidence" value="ECO:0007669"/>
    <property type="project" value="TreeGrafter"/>
</dbReference>
<dbReference type="Gene3D" id="1.10.132.70">
    <property type="match status" value="1"/>
</dbReference>
<keyword evidence="7" id="KW-0158">Chromosome</keyword>
<feature type="non-terminal residue" evidence="9">
    <location>
        <position position="114"/>
    </location>
</feature>
<keyword evidence="4 7" id="KW-0460">Magnesium</keyword>
<comment type="subcellular location">
    <subcellularLocation>
        <location evidence="7">Nucleus</location>
    </subcellularLocation>
    <subcellularLocation>
        <location evidence="7">Chromosome</location>
        <location evidence="7">Telomere</location>
    </subcellularLocation>
</comment>
<evidence type="ECO:0000313" key="9">
    <source>
        <dbReference type="EMBL" id="AAX51949.1"/>
    </source>
</evidence>
<keyword evidence="7" id="KW-0779">Telomere</keyword>
<dbReference type="GO" id="GO:0007004">
    <property type="term" value="P:telomere maintenance via telomerase"/>
    <property type="evidence" value="ECO:0007669"/>
    <property type="project" value="TreeGrafter"/>
</dbReference>
<evidence type="ECO:0000256" key="2">
    <source>
        <dbReference type="ARBA" id="ARBA00022695"/>
    </source>
</evidence>
<keyword evidence="2 7" id="KW-0548">Nucleotidyltransferase</keyword>
<comment type="function">
    <text evidence="7">Telomerase is a ribonucleoprotein enzyme essential for the replication of chromosome termini in most eukaryotes. It elongates telomeres. It is a reverse transcriptase that adds simple sequence repeats to chromosome ends by copying a template sequence within the RNA component of the enzyme.</text>
</comment>
<evidence type="ECO:0000256" key="4">
    <source>
        <dbReference type="ARBA" id="ARBA00022842"/>
    </source>
</evidence>
<dbReference type="EMBL" id="AY850581">
    <property type="protein sequence ID" value="AAX51949.1"/>
    <property type="molecule type" value="mRNA"/>
</dbReference>
<dbReference type="GO" id="GO:0042162">
    <property type="term" value="F:telomeric DNA binding"/>
    <property type="evidence" value="ECO:0007669"/>
    <property type="project" value="TreeGrafter"/>
</dbReference>
<dbReference type="PANTHER" id="PTHR12066:SF0">
    <property type="entry name" value="TELOMERASE REVERSE TRANSCRIPTASE"/>
    <property type="match status" value="1"/>
</dbReference>
<reference evidence="9" key="1">
    <citation type="journal article" date="2006" name="Plant Mol. Biol.">
        <title>Asparagales telomerases which synthesize the human type of telomeres.</title>
        <authorList>
            <person name="Sykorova E."/>
            <person name="Leitch A.R."/>
            <person name="Fajkus J."/>
        </authorList>
    </citation>
    <scope>NUCLEOTIDE SEQUENCE</scope>
    <source>
        <tissue evidence="9">Root tips</tissue>
    </source>
</reference>
<name>Q1EFT9_9ASPA</name>
<feature type="non-terminal residue" evidence="9">
    <location>
        <position position="1"/>
    </location>
</feature>
<feature type="domain" description="Telomerase ribonucleoprotein complex - RNA-binding" evidence="8">
    <location>
        <begin position="1"/>
        <end position="113"/>
    </location>
</feature>
<dbReference type="GO" id="GO:0003720">
    <property type="term" value="F:telomerase activity"/>
    <property type="evidence" value="ECO:0007669"/>
    <property type="project" value="InterPro"/>
</dbReference>